<dbReference type="GO" id="GO:0005886">
    <property type="term" value="C:plasma membrane"/>
    <property type="evidence" value="ECO:0007669"/>
    <property type="project" value="UniProtKB-SubCell"/>
</dbReference>
<evidence type="ECO:0000256" key="9">
    <source>
        <dbReference type="ARBA" id="ARBA00023310"/>
    </source>
</evidence>
<dbReference type="SUPFAM" id="SSF52943">
    <property type="entry name" value="ATP synthase (F1-ATPase), gamma subunit"/>
    <property type="match status" value="1"/>
</dbReference>
<evidence type="ECO:0000256" key="7">
    <source>
        <dbReference type="ARBA" id="ARBA00023136"/>
    </source>
</evidence>
<dbReference type="HAMAP" id="MF_00815">
    <property type="entry name" value="ATP_synth_gamma_bact"/>
    <property type="match status" value="1"/>
</dbReference>
<dbReference type="RefSeq" id="WP_115715965.1">
    <property type="nucleotide sequence ID" value="NZ_AP019695.1"/>
</dbReference>
<evidence type="ECO:0000313" key="12">
    <source>
        <dbReference type="EMBL" id="BBK23433.1"/>
    </source>
</evidence>
<comment type="subunit">
    <text evidence="10">F-type ATPases have 2 components, CF(1) - the catalytic core - and CF(0) - the membrane proton channel. CF(1) has five subunits: alpha(3), beta(3), gamma(1), delta(1), epsilon(1). CF(0) has three main subunits: a, b and c.</text>
</comment>
<comment type="subcellular location">
    <subcellularLocation>
        <location evidence="10">Cell membrane</location>
        <topology evidence="10">Peripheral membrane protein</topology>
    </subcellularLocation>
    <subcellularLocation>
        <location evidence="2">Membrane</location>
        <topology evidence="2">Peripheral membrane protein</topology>
    </subcellularLocation>
</comment>
<dbReference type="Pfam" id="PF00231">
    <property type="entry name" value="ATP-synt"/>
    <property type="match status" value="1"/>
</dbReference>
<evidence type="ECO:0000256" key="1">
    <source>
        <dbReference type="ARBA" id="ARBA00003456"/>
    </source>
</evidence>
<dbReference type="InterPro" id="IPR000131">
    <property type="entry name" value="ATP_synth_F1_gsu"/>
</dbReference>
<evidence type="ECO:0000256" key="11">
    <source>
        <dbReference type="SAM" id="Coils"/>
    </source>
</evidence>
<dbReference type="KEGG" id="aarg:Aargi30884_23360"/>
<dbReference type="GO" id="GO:0042777">
    <property type="term" value="P:proton motive force-driven plasma membrane ATP synthesis"/>
    <property type="evidence" value="ECO:0007669"/>
    <property type="project" value="UniProtKB-UniRule"/>
</dbReference>
<sequence>MAAGKLEIKARIRSVESTKKITKAMQLVATSKLKKQKQYMEENREYAFYLKETVQDILSSIINSRHPYLQKNEGKPFTIVFTSDMGLCGGYNANIYRMLSSEIGNDGQFVMIGSRGVNWSKNKDFEVVREEVDLEDECYSELAEIADYALELYRNKEISQIRILYTHFVNSVTFEPKLVTLLPVEKEQREKKESAQTIFEPAGEQILDTLVPMYVRSMLYSYYLETKTSEQASRRMAMENATDNAEELKETLELQYNQARQAAITQEITEIVGGVNAMEGVSS</sequence>
<evidence type="ECO:0000313" key="13">
    <source>
        <dbReference type="Proteomes" id="UP000464754"/>
    </source>
</evidence>
<accession>A0A6N4TL18</accession>
<comment type="similarity">
    <text evidence="3 10">Belongs to the ATPase gamma chain family.</text>
</comment>
<comment type="function">
    <text evidence="1 10">Produces ATP from ADP in the presence of a proton gradient across the membrane. The gamma chain is believed to be important in regulating ATPase activity and the flow of protons through the CF(0) complex.</text>
</comment>
<dbReference type="InterPro" id="IPR035968">
    <property type="entry name" value="ATP_synth_F1_ATPase_gsu"/>
</dbReference>
<proteinExistence type="inferred from homology"/>
<keyword evidence="7 10" id="KW-0472">Membrane</keyword>
<evidence type="ECO:0000256" key="6">
    <source>
        <dbReference type="ARBA" id="ARBA00023065"/>
    </source>
</evidence>
<keyword evidence="8 10" id="KW-0139">CF(1)</keyword>
<keyword evidence="13" id="KW-1185">Reference proteome</keyword>
<protein>
    <recommendedName>
        <fullName evidence="10">ATP synthase gamma chain</fullName>
    </recommendedName>
    <alternativeName>
        <fullName evidence="10">ATP synthase F1 sector gamma subunit</fullName>
    </alternativeName>
    <alternativeName>
        <fullName evidence="10">F-ATPase gamma subunit</fullName>
    </alternativeName>
</protein>
<reference evidence="13" key="1">
    <citation type="submission" date="2019-05" db="EMBL/GenBank/DDBJ databases">
        <title>Complete genome sequencing of Absiella argi strain JCM 30884.</title>
        <authorList>
            <person name="Sakamoto M."/>
            <person name="Murakami T."/>
            <person name="Mori H."/>
        </authorList>
    </citation>
    <scope>NUCLEOTIDE SEQUENCE [LARGE SCALE GENOMIC DNA]</scope>
    <source>
        <strain evidence="13">JCM 30884</strain>
    </source>
</reference>
<evidence type="ECO:0000256" key="3">
    <source>
        <dbReference type="ARBA" id="ARBA00007681"/>
    </source>
</evidence>
<dbReference type="GO" id="GO:0005524">
    <property type="term" value="F:ATP binding"/>
    <property type="evidence" value="ECO:0007669"/>
    <property type="project" value="UniProtKB-UniRule"/>
</dbReference>
<dbReference type="Gene3D" id="3.40.1380.10">
    <property type="match status" value="1"/>
</dbReference>
<evidence type="ECO:0000256" key="8">
    <source>
        <dbReference type="ARBA" id="ARBA00023196"/>
    </source>
</evidence>
<dbReference type="PRINTS" id="PR00126">
    <property type="entry name" value="ATPASEGAMMA"/>
</dbReference>
<dbReference type="AlphaFoldDB" id="A0A6N4TL18"/>
<keyword evidence="5 10" id="KW-0375">Hydrogen ion transport</keyword>
<evidence type="ECO:0000256" key="2">
    <source>
        <dbReference type="ARBA" id="ARBA00004170"/>
    </source>
</evidence>
<feature type="coiled-coil region" evidence="11">
    <location>
        <begin position="235"/>
        <end position="262"/>
    </location>
</feature>
<keyword evidence="4 10" id="KW-0813">Transport</keyword>
<dbReference type="PANTHER" id="PTHR11693">
    <property type="entry name" value="ATP SYNTHASE GAMMA CHAIN"/>
    <property type="match status" value="1"/>
</dbReference>
<dbReference type="GO" id="GO:0046933">
    <property type="term" value="F:proton-transporting ATP synthase activity, rotational mechanism"/>
    <property type="evidence" value="ECO:0007669"/>
    <property type="project" value="UniProtKB-UniRule"/>
</dbReference>
<keyword evidence="10" id="KW-1003">Cell membrane</keyword>
<name>A0A6N4TL18_9FIRM</name>
<evidence type="ECO:0000256" key="10">
    <source>
        <dbReference type="HAMAP-Rule" id="MF_00815"/>
    </source>
</evidence>
<evidence type="ECO:0000256" key="4">
    <source>
        <dbReference type="ARBA" id="ARBA00022448"/>
    </source>
</evidence>
<dbReference type="NCBIfam" id="TIGR01146">
    <property type="entry name" value="ATPsyn_F1gamma"/>
    <property type="match status" value="1"/>
</dbReference>
<keyword evidence="11" id="KW-0175">Coiled coil</keyword>
<gene>
    <name evidence="10 12" type="primary">atpG</name>
    <name evidence="12" type="ORF">Aargi30884_23360</name>
</gene>
<keyword evidence="6 10" id="KW-0406">Ion transport</keyword>
<dbReference type="CDD" id="cd12151">
    <property type="entry name" value="F1-ATPase_gamma"/>
    <property type="match status" value="1"/>
</dbReference>
<keyword evidence="9 10" id="KW-0066">ATP synthesis</keyword>
<dbReference type="GO" id="GO:0045259">
    <property type="term" value="C:proton-transporting ATP synthase complex"/>
    <property type="evidence" value="ECO:0007669"/>
    <property type="project" value="UniProtKB-KW"/>
</dbReference>
<dbReference type="Gene3D" id="1.10.287.80">
    <property type="entry name" value="ATP synthase, gamma subunit, helix hairpin domain"/>
    <property type="match status" value="1"/>
</dbReference>
<evidence type="ECO:0000256" key="5">
    <source>
        <dbReference type="ARBA" id="ARBA00022781"/>
    </source>
</evidence>
<dbReference type="Proteomes" id="UP000464754">
    <property type="component" value="Chromosome"/>
</dbReference>
<organism evidence="12 13">
    <name type="scientific">Amedibacterium intestinale</name>
    <dbReference type="NCBI Taxonomy" id="2583452"/>
    <lineage>
        <taxon>Bacteria</taxon>
        <taxon>Bacillati</taxon>
        <taxon>Bacillota</taxon>
        <taxon>Erysipelotrichia</taxon>
        <taxon>Erysipelotrichales</taxon>
        <taxon>Erysipelotrichaceae</taxon>
        <taxon>Amedibacterium</taxon>
    </lineage>
</organism>
<dbReference type="PANTHER" id="PTHR11693:SF22">
    <property type="entry name" value="ATP SYNTHASE SUBUNIT GAMMA, MITOCHONDRIAL"/>
    <property type="match status" value="1"/>
</dbReference>
<dbReference type="EMBL" id="AP019695">
    <property type="protein sequence ID" value="BBK23433.1"/>
    <property type="molecule type" value="Genomic_DNA"/>
</dbReference>